<dbReference type="FunFam" id="2.60.40.10:FF:000878">
    <property type="entry name" value="T cell receptor alpha variable 38-1"/>
    <property type="match status" value="1"/>
</dbReference>
<evidence type="ECO:0000259" key="11">
    <source>
        <dbReference type="PROSITE" id="PS50835"/>
    </source>
</evidence>
<keyword evidence="7" id="KW-1015">Disulfide bond</keyword>
<keyword evidence="3" id="KW-0732">Signal</keyword>
<evidence type="ECO:0000256" key="9">
    <source>
        <dbReference type="ARBA" id="ARBA00023319"/>
    </source>
</evidence>
<dbReference type="InterPro" id="IPR007110">
    <property type="entry name" value="Ig-like_dom"/>
</dbReference>
<organism evidence="12 13">
    <name type="scientific">Equus asinus</name>
    <name type="common">Donkey</name>
    <name type="synonym">Equus africanus asinus</name>
    <dbReference type="NCBI Taxonomy" id="9793"/>
    <lineage>
        <taxon>Eukaryota</taxon>
        <taxon>Metazoa</taxon>
        <taxon>Chordata</taxon>
        <taxon>Craniata</taxon>
        <taxon>Vertebrata</taxon>
        <taxon>Euteleostomi</taxon>
        <taxon>Mammalia</taxon>
        <taxon>Eutheria</taxon>
        <taxon>Laurasiatheria</taxon>
        <taxon>Perissodactyla</taxon>
        <taxon>Equidae</taxon>
        <taxon>Equus</taxon>
    </lineage>
</organism>
<keyword evidence="8" id="KW-0675">Receptor</keyword>
<dbReference type="InterPro" id="IPR013783">
    <property type="entry name" value="Ig-like_fold"/>
</dbReference>
<dbReference type="GO" id="GO:0002250">
    <property type="term" value="P:adaptive immune response"/>
    <property type="evidence" value="ECO:0007669"/>
    <property type="project" value="UniProtKB-KW"/>
</dbReference>
<name>A0A9L0JMH4_EQUAS</name>
<feature type="domain" description="Ig-like" evidence="11">
    <location>
        <begin position="11"/>
        <end position="116"/>
    </location>
</feature>
<dbReference type="Ensembl" id="ENSEAST00005075359.1">
    <property type="protein sequence ID" value="ENSEASP00005053578.1"/>
    <property type="gene ID" value="ENSEASG00005038107.1"/>
</dbReference>
<evidence type="ECO:0000256" key="1">
    <source>
        <dbReference type="ARBA" id="ARBA00004236"/>
    </source>
</evidence>
<keyword evidence="6" id="KW-0472">Membrane</keyword>
<protein>
    <submittedName>
        <fullName evidence="12">T cell receptor alpha variable 14/delta variable 4</fullName>
    </submittedName>
</protein>
<keyword evidence="2" id="KW-1003">Cell membrane</keyword>
<evidence type="ECO:0000256" key="6">
    <source>
        <dbReference type="ARBA" id="ARBA00023136"/>
    </source>
</evidence>
<dbReference type="GeneTree" id="ENSGT00940000163052"/>
<reference evidence="12 13" key="1">
    <citation type="journal article" date="2020" name="Nat. Commun.">
        <title>Donkey genomes provide new insights into domestication and selection for coat color.</title>
        <authorList>
            <person name="Wang"/>
            <person name="C."/>
            <person name="Li"/>
            <person name="H."/>
            <person name="Guo"/>
            <person name="Y."/>
            <person name="Huang"/>
            <person name="J."/>
            <person name="Sun"/>
            <person name="Y."/>
            <person name="Min"/>
            <person name="J."/>
            <person name="Wang"/>
            <person name="J."/>
            <person name="Fang"/>
            <person name="X."/>
            <person name="Zhao"/>
            <person name="Z."/>
            <person name="Wang"/>
            <person name="S."/>
            <person name="Zhang"/>
            <person name="Y."/>
            <person name="Liu"/>
            <person name="Q."/>
            <person name="Jiang"/>
            <person name="Q."/>
            <person name="Wang"/>
            <person name="X."/>
            <person name="Guo"/>
            <person name="Y."/>
            <person name="Yang"/>
            <person name="C."/>
            <person name="Wang"/>
            <person name="Y."/>
            <person name="Tian"/>
            <person name="F."/>
            <person name="Zhuang"/>
            <person name="G."/>
            <person name="Fan"/>
            <person name="Y."/>
            <person name="Gao"/>
            <person name="Q."/>
            <person name="Li"/>
            <person name="Y."/>
            <person name="Ju"/>
            <person name="Z."/>
            <person name="Li"/>
            <person name="J."/>
            <person name="Li"/>
            <person name="R."/>
            <person name="Hou"/>
            <person name="M."/>
            <person name="Yang"/>
            <person name="G."/>
            <person name="Liu"/>
            <person name="G."/>
            <person name="Liu"/>
            <person name="W."/>
            <person name="Guo"/>
            <person name="J."/>
            <person name="Pan"/>
            <person name="S."/>
            <person name="Fan"/>
            <person name="G."/>
            <person name="Zhang"/>
            <person name="W."/>
            <person name="Zhang"/>
            <person name="R."/>
            <person name="Yu"/>
            <person name="J."/>
            <person name="Zhang"/>
            <person name="X."/>
            <person name="Yin"/>
            <person name="Q."/>
            <person name="Ji"/>
            <person name="C."/>
            <person name="Jin"/>
            <person name="Y."/>
            <person name="Yue"/>
            <person name="G."/>
            <person name="Liu"/>
            <person name="M."/>
            <person name="Xu"/>
            <person name="J."/>
            <person name="Liu"/>
            <person name="S."/>
            <person name="Jordana"/>
            <person name="J."/>
            <person name="Noce"/>
            <person name="A."/>
            <person name="Amills"/>
            <person name="M."/>
            <person name="Wu"/>
            <person name="D.D."/>
            <person name="Li"/>
            <person name="S."/>
            <person name="Zhou"/>
            <person name="X. and Zhong"/>
            <person name="J."/>
        </authorList>
    </citation>
    <scope>NUCLEOTIDE SEQUENCE [LARGE SCALE GENOMIC DNA]</scope>
</reference>
<dbReference type="Pfam" id="PF07686">
    <property type="entry name" value="V-set"/>
    <property type="match status" value="1"/>
</dbReference>
<evidence type="ECO:0000256" key="2">
    <source>
        <dbReference type="ARBA" id="ARBA00022475"/>
    </source>
</evidence>
<keyword evidence="13" id="KW-1185">Reference proteome</keyword>
<dbReference type="AlphaFoldDB" id="A0A9L0JMH4"/>
<comment type="subcellular location">
    <subcellularLocation>
        <location evidence="1">Cell membrane</location>
    </subcellularLocation>
</comment>
<evidence type="ECO:0000313" key="12">
    <source>
        <dbReference type="Ensembl" id="ENSEASP00005053578.1"/>
    </source>
</evidence>
<keyword evidence="10" id="KW-1279">T cell receptor</keyword>
<evidence type="ECO:0000256" key="7">
    <source>
        <dbReference type="ARBA" id="ARBA00023157"/>
    </source>
</evidence>
<sequence length="144" mass="16455">MLISLSHTICPKTSDSILFASRSNIAQKVTQAQPAMLVQEKEAVTLNCIYDTRDRSYSLFWYKQPSRGLMMFLICQESYQQRATEGRYSLNFHKANKSIHLAFSASQLDDSAVYFCARREPSVRGVLERGVPKPQGSAWYQHLL</sequence>
<keyword evidence="9" id="KW-0393">Immunoglobulin domain</keyword>
<keyword evidence="5" id="KW-1064">Adaptive immunity</keyword>
<dbReference type="Gene3D" id="2.60.40.10">
    <property type="entry name" value="Immunoglobulins"/>
    <property type="match status" value="1"/>
</dbReference>
<accession>A0A9L0JMH4</accession>
<dbReference type="PROSITE" id="PS50835">
    <property type="entry name" value="IG_LIKE"/>
    <property type="match status" value="1"/>
</dbReference>
<evidence type="ECO:0000256" key="8">
    <source>
        <dbReference type="ARBA" id="ARBA00023170"/>
    </source>
</evidence>
<dbReference type="InterPro" id="IPR013106">
    <property type="entry name" value="Ig_V-set"/>
</dbReference>
<reference evidence="12" key="3">
    <citation type="submission" date="2025-09" db="UniProtKB">
        <authorList>
            <consortium name="Ensembl"/>
        </authorList>
    </citation>
    <scope>IDENTIFICATION</scope>
</reference>
<reference evidence="12" key="2">
    <citation type="submission" date="2025-08" db="UniProtKB">
        <authorList>
            <consortium name="Ensembl"/>
        </authorList>
    </citation>
    <scope>IDENTIFICATION</scope>
</reference>
<keyword evidence="4" id="KW-0391">Immunity</keyword>
<dbReference type="Proteomes" id="UP000694387">
    <property type="component" value="Chromosome 2"/>
</dbReference>
<dbReference type="InterPro" id="IPR036179">
    <property type="entry name" value="Ig-like_dom_sf"/>
</dbReference>
<dbReference type="SUPFAM" id="SSF48726">
    <property type="entry name" value="Immunoglobulin"/>
    <property type="match status" value="1"/>
</dbReference>
<evidence type="ECO:0000256" key="3">
    <source>
        <dbReference type="ARBA" id="ARBA00022729"/>
    </source>
</evidence>
<dbReference type="SMART" id="SM00406">
    <property type="entry name" value="IGv"/>
    <property type="match status" value="1"/>
</dbReference>
<evidence type="ECO:0000256" key="10">
    <source>
        <dbReference type="ARBA" id="ARBA00043266"/>
    </source>
</evidence>
<evidence type="ECO:0000313" key="13">
    <source>
        <dbReference type="Proteomes" id="UP000694387"/>
    </source>
</evidence>
<evidence type="ECO:0000256" key="5">
    <source>
        <dbReference type="ARBA" id="ARBA00023130"/>
    </source>
</evidence>
<dbReference type="GO" id="GO:0042101">
    <property type="term" value="C:T cell receptor complex"/>
    <property type="evidence" value="ECO:0007669"/>
    <property type="project" value="UniProtKB-KW"/>
</dbReference>
<dbReference type="PANTHER" id="PTHR19367">
    <property type="entry name" value="T-CELL RECEPTOR ALPHA CHAIN V REGION"/>
    <property type="match status" value="1"/>
</dbReference>
<dbReference type="PANTHER" id="PTHR19367:SF45">
    <property type="entry name" value="IG-LIKE DOMAIN-CONTAINING PROTEIN"/>
    <property type="match status" value="1"/>
</dbReference>
<proteinExistence type="predicted"/>
<evidence type="ECO:0000256" key="4">
    <source>
        <dbReference type="ARBA" id="ARBA00022859"/>
    </source>
</evidence>
<dbReference type="InterPro" id="IPR051287">
    <property type="entry name" value="TCR_variable_region"/>
</dbReference>